<feature type="region of interest" description="Disordered" evidence="5">
    <location>
        <begin position="247"/>
        <end position="285"/>
    </location>
</feature>
<accession>A0A1V6U150</accession>
<proteinExistence type="predicted"/>
<keyword evidence="3" id="KW-0963">Cytoplasm</keyword>
<evidence type="ECO:0000313" key="7">
    <source>
        <dbReference type="Proteomes" id="UP000191285"/>
    </source>
</evidence>
<dbReference type="CDD" id="cd23767">
    <property type="entry name" value="IQCD"/>
    <property type="match status" value="1"/>
</dbReference>
<dbReference type="STRING" id="303698.A0A1V6U150"/>
<comment type="caution">
    <text evidence="6">The sequence shown here is derived from an EMBL/GenBank/DDBJ whole genome shotgun (WGS) entry which is preliminary data.</text>
</comment>
<dbReference type="InterPro" id="IPR044159">
    <property type="entry name" value="IQM"/>
</dbReference>
<sequence length="450" mass="51592">MTEPPVSKEPPPTSPKQPDIENDVTDSREIWAAGIIQRMYRGYRTRRELQGNNITASSRWMDMSTRRHNNELENFESTENDQVTSPARKNWQRAVSVAIQAGAIDDSESPAPPKPDDYACQREVRREATKTMDLPYFLEMVDGKHRHGSNLRAYHAIWKNAPSNENFFYWLDYGEGRNVEVPQCPRERLERDQVRYLSPEERLKYLVKVDDEGLFRWAKNDELVYTNNKQFKDSMQGVVHVKEGASKFRGNTEKSSSPPSPSSPSASSAIPIENKENSDPHLSTREDYEFGKAVSKFSRIKPTAIYDHFASNISMHDDMWIFVADTSFRIYIGIKEPGAFQHSSFLRGGRISAAGMLKIKHGQLRSLAPLSGHYRPHLAHFRAFHHSLQERGVDLSRVSMSKSYAILAGIEGYTLTKKKFHNAHEKLDRAKEKIQRLHITERQDEKANGD</sequence>
<keyword evidence="4" id="KW-0539">Nucleus</keyword>
<name>A0A1V6U150_9EURO</name>
<evidence type="ECO:0008006" key="8">
    <source>
        <dbReference type="Google" id="ProtNLM"/>
    </source>
</evidence>
<dbReference type="AlphaFoldDB" id="A0A1V6U150"/>
<gene>
    <name evidence="6" type="ORF">PENSTE_c001G04945</name>
</gene>
<evidence type="ECO:0000256" key="3">
    <source>
        <dbReference type="ARBA" id="ARBA00022490"/>
    </source>
</evidence>
<evidence type="ECO:0000256" key="5">
    <source>
        <dbReference type="SAM" id="MobiDB-lite"/>
    </source>
</evidence>
<organism evidence="6 7">
    <name type="scientific">Penicillium steckii</name>
    <dbReference type="NCBI Taxonomy" id="303698"/>
    <lineage>
        <taxon>Eukaryota</taxon>
        <taxon>Fungi</taxon>
        <taxon>Dikarya</taxon>
        <taxon>Ascomycota</taxon>
        <taxon>Pezizomycotina</taxon>
        <taxon>Eurotiomycetes</taxon>
        <taxon>Eurotiomycetidae</taxon>
        <taxon>Eurotiales</taxon>
        <taxon>Aspergillaceae</taxon>
        <taxon>Penicillium</taxon>
    </lineage>
</organism>
<feature type="region of interest" description="Disordered" evidence="5">
    <location>
        <begin position="1"/>
        <end position="25"/>
    </location>
</feature>
<dbReference type="PANTHER" id="PTHR31250:SF27">
    <property type="entry name" value="IQ DOMAIN-CONTAINING PROTEIN IQM5"/>
    <property type="match status" value="1"/>
</dbReference>
<reference evidence="7" key="1">
    <citation type="journal article" date="2017" name="Nat. Microbiol.">
        <title>Global analysis of biosynthetic gene clusters reveals vast potential of secondary metabolite production in Penicillium species.</title>
        <authorList>
            <person name="Nielsen J.C."/>
            <person name="Grijseels S."/>
            <person name="Prigent S."/>
            <person name="Ji B."/>
            <person name="Dainat J."/>
            <person name="Nielsen K.F."/>
            <person name="Frisvad J.C."/>
            <person name="Workman M."/>
            <person name="Nielsen J."/>
        </authorList>
    </citation>
    <scope>NUCLEOTIDE SEQUENCE [LARGE SCALE GENOMIC DNA]</scope>
    <source>
        <strain evidence="7">IBT 24891</strain>
    </source>
</reference>
<evidence type="ECO:0000256" key="4">
    <source>
        <dbReference type="ARBA" id="ARBA00023242"/>
    </source>
</evidence>
<feature type="compositionally biased region" description="Basic and acidic residues" evidence="5">
    <location>
        <begin position="273"/>
        <end position="285"/>
    </location>
</feature>
<dbReference type="Proteomes" id="UP000191285">
    <property type="component" value="Unassembled WGS sequence"/>
</dbReference>
<evidence type="ECO:0000313" key="6">
    <source>
        <dbReference type="EMBL" id="OQE32211.1"/>
    </source>
</evidence>
<dbReference type="GO" id="GO:0005737">
    <property type="term" value="C:cytoplasm"/>
    <property type="evidence" value="ECO:0007669"/>
    <property type="project" value="UniProtKB-SubCell"/>
</dbReference>
<keyword evidence="7" id="KW-1185">Reference proteome</keyword>
<evidence type="ECO:0000256" key="2">
    <source>
        <dbReference type="ARBA" id="ARBA00004496"/>
    </source>
</evidence>
<dbReference type="GO" id="GO:0005634">
    <property type="term" value="C:nucleus"/>
    <property type="evidence" value="ECO:0007669"/>
    <property type="project" value="UniProtKB-SubCell"/>
</dbReference>
<dbReference type="EMBL" id="MLKD01000001">
    <property type="protein sequence ID" value="OQE32211.1"/>
    <property type="molecule type" value="Genomic_DNA"/>
</dbReference>
<evidence type="ECO:0000256" key="1">
    <source>
        <dbReference type="ARBA" id="ARBA00004123"/>
    </source>
</evidence>
<protein>
    <recommendedName>
        <fullName evidence="8">IQ calmodulin-binding motif protein</fullName>
    </recommendedName>
</protein>
<dbReference type="PANTHER" id="PTHR31250">
    <property type="entry name" value="IQ DOMAIN-CONTAINING PROTEIN IQM3"/>
    <property type="match status" value="1"/>
</dbReference>
<feature type="compositionally biased region" description="Low complexity" evidence="5">
    <location>
        <begin position="263"/>
        <end position="272"/>
    </location>
</feature>
<dbReference type="PROSITE" id="PS50096">
    <property type="entry name" value="IQ"/>
    <property type="match status" value="1"/>
</dbReference>
<comment type="subcellular location">
    <subcellularLocation>
        <location evidence="2">Cytoplasm</location>
    </subcellularLocation>
    <subcellularLocation>
        <location evidence="1">Nucleus</location>
    </subcellularLocation>
</comment>